<dbReference type="InterPro" id="IPR003439">
    <property type="entry name" value="ABC_transporter-like_ATP-bd"/>
</dbReference>
<dbReference type="InterPro" id="IPR050763">
    <property type="entry name" value="ABC_transporter_ATP-binding"/>
</dbReference>
<dbReference type="Proteomes" id="UP000273643">
    <property type="component" value="Unassembled WGS sequence"/>
</dbReference>
<dbReference type="GO" id="GO:0005524">
    <property type="term" value="F:ATP binding"/>
    <property type="evidence" value="ECO:0007669"/>
    <property type="project" value="UniProtKB-KW"/>
</dbReference>
<evidence type="ECO:0000256" key="4">
    <source>
        <dbReference type="ARBA" id="ARBA00022741"/>
    </source>
</evidence>
<gene>
    <name evidence="7" type="ORF">EDC38_1031</name>
</gene>
<accession>A0A3N1P6K7</accession>
<dbReference type="InterPro" id="IPR027417">
    <property type="entry name" value="P-loop_NTPase"/>
</dbReference>
<evidence type="ECO:0000256" key="3">
    <source>
        <dbReference type="ARBA" id="ARBA00022458"/>
    </source>
</evidence>
<dbReference type="Gene3D" id="3.40.50.300">
    <property type="entry name" value="P-loop containing nucleotide triphosphate hydrolases"/>
    <property type="match status" value="1"/>
</dbReference>
<keyword evidence="5 7" id="KW-0067">ATP-binding</keyword>
<keyword evidence="8" id="KW-1185">Reference proteome</keyword>
<sequence>MIYTQALVKSFHPRGRKKTLVQALVNVSFDAQDGEITGLLGPNGAGKSTTLRILAGLVKPDRGLARVDGHDVVKAPLAARRRLGFLPHNAGLYPRLTSRENLVYYGQLCGLSAEEAHHRASDLIERLDMEGFADRRAEGFSQGQRTRVALGRALIHNPSTLILDEPTNGLDVMATRNLRTILRRLRDEGHCVLISSHIMQEVSRLCDRVAIISEGRIAMTDTVTGILERTGQNDLEDAFVAAIGEQPEVQP</sequence>
<dbReference type="PANTHER" id="PTHR42711">
    <property type="entry name" value="ABC TRANSPORTER ATP-BINDING PROTEIN"/>
    <property type="match status" value="1"/>
</dbReference>
<evidence type="ECO:0000256" key="2">
    <source>
        <dbReference type="ARBA" id="ARBA00022448"/>
    </source>
</evidence>
<comment type="similarity">
    <text evidence="1">Belongs to the ABC transporter superfamily.</text>
</comment>
<organism evidence="7 8">
    <name type="scientific">Marinimicrobium koreense</name>
    <dbReference type="NCBI Taxonomy" id="306545"/>
    <lineage>
        <taxon>Bacteria</taxon>
        <taxon>Pseudomonadati</taxon>
        <taxon>Pseudomonadota</taxon>
        <taxon>Gammaproteobacteria</taxon>
        <taxon>Cellvibrionales</taxon>
        <taxon>Cellvibrionaceae</taxon>
        <taxon>Marinimicrobium</taxon>
    </lineage>
</organism>
<dbReference type="InterPro" id="IPR017871">
    <property type="entry name" value="ABC_transporter-like_CS"/>
</dbReference>
<dbReference type="PROSITE" id="PS00211">
    <property type="entry name" value="ABC_TRANSPORTER_1"/>
    <property type="match status" value="1"/>
</dbReference>
<dbReference type="PANTHER" id="PTHR42711:SF5">
    <property type="entry name" value="ABC TRANSPORTER ATP-BINDING PROTEIN NATA"/>
    <property type="match status" value="1"/>
</dbReference>
<dbReference type="PROSITE" id="PS50893">
    <property type="entry name" value="ABC_TRANSPORTER_2"/>
    <property type="match status" value="1"/>
</dbReference>
<proteinExistence type="inferred from homology"/>
<evidence type="ECO:0000313" key="7">
    <source>
        <dbReference type="EMBL" id="ROQ20426.1"/>
    </source>
</evidence>
<comment type="caution">
    <text evidence="7">The sequence shown here is derived from an EMBL/GenBank/DDBJ whole genome shotgun (WGS) entry which is preliminary data.</text>
</comment>
<dbReference type="AlphaFoldDB" id="A0A3N1P6K7"/>
<dbReference type="SUPFAM" id="SSF52540">
    <property type="entry name" value="P-loop containing nucleoside triphosphate hydrolases"/>
    <property type="match status" value="1"/>
</dbReference>
<feature type="domain" description="ABC transporter" evidence="6">
    <location>
        <begin position="2"/>
        <end position="239"/>
    </location>
</feature>
<dbReference type="Pfam" id="PF00005">
    <property type="entry name" value="ABC_tran"/>
    <property type="match status" value="1"/>
</dbReference>
<evidence type="ECO:0000256" key="5">
    <source>
        <dbReference type="ARBA" id="ARBA00022840"/>
    </source>
</evidence>
<reference evidence="7 8" key="1">
    <citation type="submission" date="2018-11" db="EMBL/GenBank/DDBJ databases">
        <title>Genomic Encyclopedia of Type Strains, Phase IV (KMG-IV): sequencing the most valuable type-strain genomes for metagenomic binning, comparative biology and taxonomic classification.</title>
        <authorList>
            <person name="Goeker M."/>
        </authorList>
    </citation>
    <scope>NUCLEOTIDE SEQUENCE [LARGE SCALE GENOMIC DNA]</scope>
    <source>
        <strain evidence="7 8">DSM 16974</strain>
    </source>
</reference>
<protein>
    <submittedName>
        <fullName evidence="7">Sodium transport system ATP-binding protein</fullName>
    </submittedName>
</protein>
<evidence type="ECO:0000256" key="1">
    <source>
        <dbReference type="ARBA" id="ARBA00005417"/>
    </source>
</evidence>
<keyword evidence="4" id="KW-0547">Nucleotide-binding</keyword>
<dbReference type="RefSeq" id="WP_246004340.1">
    <property type="nucleotide sequence ID" value="NZ_RJUK01000001.1"/>
</dbReference>
<evidence type="ECO:0000259" key="6">
    <source>
        <dbReference type="PROSITE" id="PS50893"/>
    </source>
</evidence>
<dbReference type="SMART" id="SM00382">
    <property type="entry name" value="AAA"/>
    <property type="match status" value="1"/>
</dbReference>
<dbReference type="InterPro" id="IPR003593">
    <property type="entry name" value="AAA+_ATPase"/>
</dbReference>
<dbReference type="GO" id="GO:0016887">
    <property type="term" value="F:ATP hydrolysis activity"/>
    <property type="evidence" value="ECO:0007669"/>
    <property type="project" value="InterPro"/>
</dbReference>
<name>A0A3N1P6K7_9GAMM</name>
<dbReference type="EMBL" id="RJUK01000001">
    <property type="protein sequence ID" value="ROQ20426.1"/>
    <property type="molecule type" value="Genomic_DNA"/>
</dbReference>
<evidence type="ECO:0000313" key="8">
    <source>
        <dbReference type="Proteomes" id="UP000273643"/>
    </source>
</evidence>
<keyword evidence="3" id="KW-0536">Nodulation</keyword>
<keyword evidence="2" id="KW-0813">Transport</keyword>